<dbReference type="AlphaFoldDB" id="A0A1I7N789"/>
<dbReference type="Proteomes" id="UP000199537">
    <property type="component" value="Unassembled WGS sequence"/>
</dbReference>
<keyword evidence="1" id="KW-0472">Membrane</keyword>
<keyword evidence="1" id="KW-1133">Transmembrane helix</keyword>
<dbReference type="InterPro" id="IPR035287">
    <property type="entry name" value="DUF5362"/>
</dbReference>
<dbReference type="Pfam" id="PF17319">
    <property type="entry name" value="DUF5362"/>
    <property type="match status" value="1"/>
</dbReference>
<dbReference type="OrthoDB" id="1121797at2"/>
<feature type="transmembrane region" description="Helical" evidence="1">
    <location>
        <begin position="67"/>
        <end position="89"/>
    </location>
</feature>
<proteinExistence type="predicted"/>
<evidence type="ECO:0000313" key="2">
    <source>
        <dbReference type="EMBL" id="SFV30511.1"/>
    </source>
</evidence>
<keyword evidence="3" id="KW-1185">Reference proteome</keyword>
<protein>
    <submittedName>
        <fullName evidence="2">Uncharacterized protein</fullName>
    </submittedName>
</protein>
<dbReference type="STRING" id="1393122.SAMN05660895_0813"/>
<evidence type="ECO:0000256" key="1">
    <source>
        <dbReference type="SAM" id="Phobius"/>
    </source>
</evidence>
<reference evidence="3" key="1">
    <citation type="submission" date="2016-10" db="EMBL/GenBank/DDBJ databases">
        <authorList>
            <person name="Varghese N."/>
            <person name="Submissions S."/>
        </authorList>
    </citation>
    <scope>NUCLEOTIDE SEQUENCE [LARGE SCALE GENOMIC DNA]</scope>
    <source>
        <strain evidence="3">DSM 14807</strain>
    </source>
</reference>
<keyword evidence="1" id="KW-0812">Transmembrane</keyword>
<sequence>MENTISPQPALHLEEAAVAALKIAAKWAKFIAIVSFVLIGLFVLVGVAAIAGSSFTNAFYGYGFESALAIAIYYFATAIISFIPTLRLFQFATKAKKAILDMQHSELTQSFLYLKSYFHFIGVLILIVIILCVVGVIGFIIGLSLQG</sequence>
<feature type="transmembrane region" description="Helical" evidence="1">
    <location>
        <begin position="117"/>
        <end position="141"/>
    </location>
</feature>
<organism evidence="2 3">
    <name type="scientific">Thermoflavifilum thermophilum</name>
    <dbReference type="NCBI Taxonomy" id="1393122"/>
    <lineage>
        <taxon>Bacteria</taxon>
        <taxon>Pseudomonadati</taxon>
        <taxon>Bacteroidota</taxon>
        <taxon>Chitinophagia</taxon>
        <taxon>Chitinophagales</taxon>
        <taxon>Chitinophagaceae</taxon>
        <taxon>Thermoflavifilum</taxon>
    </lineage>
</organism>
<dbReference type="EMBL" id="FPCJ01000001">
    <property type="protein sequence ID" value="SFV30511.1"/>
    <property type="molecule type" value="Genomic_DNA"/>
</dbReference>
<accession>A0A1I7N789</accession>
<gene>
    <name evidence="2" type="ORF">SAMN05660895_0813</name>
</gene>
<feature type="transmembrane region" description="Helical" evidence="1">
    <location>
        <begin position="30"/>
        <end position="55"/>
    </location>
</feature>
<dbReference type="RefSeq" id="WP_092458073.1">
    <property type="nucleotide sequence ID" value="NZ_FPCJ01000001.1"/>
</dbReference>
<name>A0A1I7N789_9BACT</name>
<evidence type="ECO:0000313" key="3">
    <source>
        <dbReference type="Proteomes" id="UP000199537"/>
    </source>
</evidence>